<comment type="function">
    <text evidence="8">Component of the SWR1 complex which mediates the ATP-dependent exchange of histone H2A for the H2A variant HZT1 leading to transcriptional regulation of selected genes by chromatin remodeling. Component of the NuA4 histone acetyltransferase complex which is involved in transcriptional activation of selected genes principally by acetylation of nucleosomal histone H4 and H2A. The NuA4 complex is also involved in DNA repair.</text>
</comment>
<evidence type="ECO:0000256" key="8">
    <source>
        <dbReference type="ARBA" id="ARBA00025264"/>
    </source>
</evidence>
<feature type="compositionally biased region" description="Polar residues" evidence="9">
    <location>
        <begin position="513"/>
        <end position="522"/>
    </location>
</feature>
<evidence type="ECO:0000256" key="5">
    <source>
        <dbReference type="ARBA" id="ARBA00023015"/>
    </source>
</evidence>
<evidence type="ECO:0000256" key="4">
    <source>
        <dbReference type="ARBA" id="ARBA00022853"/>
    </source>
</evidence>
<gene>
    <name evidence="11" type="primary">SWC4</name>
    <name evidence="11" type="ORF">C6P45_000011</name>
</gene>
<evidence type="ECO:0000256" key="6">
    <source>
        <dbReference type="ARBA" id="ARBA00023163"/>
    </source>
</evidence>
<dbReference type="SMART" id="SM00717">
    <property type="entry name" value="SANT"/>
    <property type="match status" value="1"/>
</dbReference>
<evidence type="ECO:0000256" key="7">
    <source>
        <dbReference type="ARBA" id="ARBA00023242"/>
    </source>
</evidence>
<keyword evidence="5" id="KW-0805">Transcription regulation</keyword>
<dbReference type="Gene3D" id="1.10.10.60">
    <property type="entry name" value="Homeodomain-like"/>
    <property type="match status" value="1"/>
</dbReference>
<name>A0A9P6WFW2_MAUEX</name>
<keyword evidence="4" id="KW-0156">Chromatin regulator</keyword>
<feature type="compositionally biased region" description="Polar residues" evidence="9">
    <location>
        <begin position="303"/>
        <end position="315"/>
    </location>
</feature>
<dbReference type="EMBL" id="PUHR01000001">
    <property type="protein sequence ID" value="KAG0672581.1"/>
    <property type="molecule type" value="Genomic_DNA"/>
</dbReference>
<sequence>MSSSDIFDVLNIKQKGKSPSNDLSPSVDTSGPSSVLTPGSLGSRAPKPQVTGMQRELYNLLGDNQPSMIVQPTNKFKESLKNVTKPSPWTQARFKANKRLVLRHWVKGSKDLHGEEPQVSAYAKYDQHMSLPEFTREEYESFMLEPEKKKLKSVDEDKKNEKLDEKKNKKDEKDDKKDEKLDEKVDDKDKTKTEDMKDDKKDEKLDEKLDEKVGDKDKTKADDMKDGCSLEGTNGELSESVPTEQSTEKAEEENKDNSKSETGEKKDNETDTGEKKDSETGKDSTTDNGDIPAENTDTEVNKNETNTTQEQPEVTTSKEEPQSKEWTYEEVEYLFNLCRTYDLRWFVISDRYNFNGITRTTEELKNEFYMVSSKYFQSKNAADSLLASLEYPLEMELERKKYLERLLSRSAAEIAEEEALIIESRKFEMGAKKMLVEREALLRLLDSPNSDKSVAQYLTSQGISQLYSSLLADKTRKRKHDSNVPENLWMKQQQQFVQQKQQLQQLHDRKPDITSNNATTQNHKNKPVTATPTVSSTASSSVPAGSMPPPQPVTVPPSGTTQKRTKKQKLEQQTAQKRKTEVAYAENLLKDFNEEQKKSLGISMHGEKLTPGVYLRSTKISTFKPALQNKVYGVLQELKLPVRPAMPSQAVVAKQEELLKQIVTLIELKKNLDKLEAEKAVSQ</sequence>
<keyword evidence="7" id="KW-0539">Nucleus</keyword>
<reference evidence="11 12" key="1">
    <citation type="submission" date="2020-11" db="EMBL/GenBank/DDBJ databases">
        <title>Kefir isolates.</title>
        <authorList>
            <person name="Marcisauskas S."/>
            <person name="Kim Y."/>
            <person name="Blasche S."/>
        </authorList>
    </citation>
    <scope>NUCLEOTIDE SEQUENCE [LARGE SCALE GENOMIC DNA]</scope>
    <source>
        <strain evidence="11 12">OG2</strain>
    </source>
</reference>
<organism evidence="11 12">
    <name type="scientific">Maudiozyma exigua</name>
    <name type="common">Yeast</name>
    <name type="synonym">Kazachstania exigua</name>
    <dbReference type="NCBI Taxonomy" id="34358"/>
    <lineage>
        <taxon>Eukaryota</taxon>
        <taxon>Fungi</taxon>
        <taxon>Dikarya</taxon>
        <taxon>Ascomycota</taxon>
        <taxon>Saccharomycotina</taxon>
        <taxon>Saccharomycetes</taxon>
        <taxon>Saccharomycetales</taxon>
        <taxon>Saccharomycetaceae</taxon>
        <taxon>Maudiozyma</taxon>
    </lineage>
</organism>
<dbReference type="PANTHER" id="PTHR12855:SF10">
    <property type="entry name" value="DNA METHYLTRANSFERASE 1-ASSOCIATED PROTEIN 1"/>
    <property type="match status" value="1"/>
</dbReference>
<dbReference type="AlphaFoldDB" id="A0A9P6WFW2"/>
<feature type="domain" description="Myb-like" evidence="10">
    <location>
        <begin position="322"/>
        <end position="374"/>
    </location>
</feature>
<dbReference type="InterPro" id="IPR032563">
    <property type="entry name" value="DAMP1_SANT-like"/>
</dbReference>
<feature type="compositionally biased region" description="Basic and acidic residues" evidence="9">
    <location>
        <begin position="145"/>
        <end position="228"/>
    </location>
</feature>
<evidence type="ECO:0000256" key="3">
    <source>
        <dbReference type="ARBA" id="ARBA00019132"/>
    </source>
</evidence>
<feature type="region of interest" description="Disordered" evidence="9">
    <location>
        <begin position="1"/>
        <end position="49"/>
    </location>
</feature>
<feature type="region of interest" description="Disordered" evidence="9">
    <location>
        <begin position="145"/>
        <end position="323"/>
    </location>
</feature>
<evidence type="ECO:0000256" key="2">
    <source>
        <dbReference type="ARBA" id="ARBA00006918"/>
    </source>
</evidence>
<evidence type="ECO:0000313" key="11">
    <source>
        <dbReference type="EMBL" id="KAG0672581.1"/>
    </source>
</evidence>
<comment type="similarity">
    <text evidence="2">Belongs to the SWC4 family.</text>
</comment>
<dbReference type="GO" id="GO:0000812">
    <property type="term" value="C:Swr1 complex"/>
    <property type="evidence" value="ECO:0007669"/>
    <property type="project" value="TreeGrafter"/>
</dbReference>
<dbReference type="PANTHER" id="PTHR12855">
    <property type="entry name" value="DNA METHYLTRANSFERASE 1-ASSOCIATED PROTEIN 1 FAMILY MEMBER"/>
    <property type="match status" value="1"/>
</dbReference>
<protein>
    <recommendedName>
        <fullName evidence="3">SWR1-complex protein 4</fullName>
    </recommendedName>
</protein>
<accession>A0A9P6WFW2</accession>
<feature type="compositionally biased region" description="Low complexity" evidence="9">
    <location>
        <begin position="527"/>
        <end position="545"/>
    </location>
</feature>
<feature type="compositionally biased region" description="Pro residues" evidence="9">
    <location>
        <begin position="546"/>
        <end position="555"/>
    </location>
</feature>
<proteinExistence type="inferred from homology"/>
<evidence type="ECO:0000256" key="1">
    <source>
        <dbReference type="ARBA" id="ARBA00004123"/>
    </source>
</evidence>
<dbReference type="InterPro" id="IPR001005">
    <property type="entry name" value="SANT/Myb"/>
</dbReference>
<keyword evidence="6" id="KW-0804">Transcription</keyword>
<dbReference type="Proteomes" id="UP000750334">
    <property type="component" value="Unassembled WGS sequence"/>
</dbReference>
<feature type="compositionally biased region" description="Basic and acidic residues" evidence="9">
    <location>
        <begin position="255"/>
        <end position="285"/>
    </location>
</feature>
<dbReference type="GO" id="GO:0003714">
    <property type="term" value="F:transcription corepressor activity"/>
    <property type="evidence" value="ECO:0007669"/>
    <property type="project" value="TreeGrafter"/>
</dbReference>
<evidence type="ECO:0000256" key="9">
    <source>
        <dbReference type="SAM" id="MobiDB-lite"/>
    </source>
</evidence>
<dbReference type="InterPro" id="IPR009057">
    <property type="entry name" value="Homeodomain-like_sf"/>
</dbReference>
<feature type="compositionally biased region" description="Polar residues" evidence="9">
    <location>
        <begin position="17"/>
        <end position="37"/>
    </location>
</feature>
<dbReference type="InterPro" id="IPR027109">
    <property type="entry name" value="Swc4/Dmap1"/>
</dbReference>
<comment type="subcellular location">
    <subcellularLocation>
        <location evidence="1">Nucleus</location>
    </subcellularLocation>
</comment>
<dbReference type="GO" id="GO:0006281">
    <property type="term" value="P:DNA repair"/>
    <property type="evidence" value="ECO:0007669"/>
    <property type="project" value="InterPro"/>
</dbReference>
<comment type="caution">
    <text evidence="11">The sequence shown here is derived from an EMBL/GenBank/DDBJ whole genome shotgun (WGS) entry which is preliminary data.</text>
</comment>
<feature type="compositionally biased region" description="Polar residues" evidence="9">
    <location>
        <begin position="231"/>
        <end position="245"/>
    </location>
</feature>
<dbReference type="GO" id="GO:0000122">
    <property type="term" value="P:negative regulation of transcription by RNA polymerase II"/>
    <property type="evidence" value="ECO:0007669"/>
    <property type="project" value="TreeGrafter"/>
</dbReference>
<dbReference type="SUPFAM" id="SSF46689">
    <property type="entry name" value="Homeodomain-like"/>
    <property type="match status" value="1"/>
</dbReference>
<feature type="region of interest" description="Disordered" evidence="9">
    <location>
        <begin position="512"/>
        <end position="579"/>
    </location>
</feature>
<evidence type="ECO:0000313" key="12">
    <source>
        <dbReference type="Proteomes" id="UP000750334"/>
    </source>
</evidence>
<dbReference type="Pfam" id="PF16282">
    <property type="entry name" value="SANT_DAMP1_like"/>
    <property type="match status" value="1"/>
</dbReference>
<dbReference type="OrthoDB" id="19740at2759"/>
<evidence type="ECO:0000259" key="10">
    <source>
        <dbReference type="SMART" id="SM00717"/>
    </source>
</evidence>
<dbReference type="GO" id="GO:0006338">
    <property type="term" value="P:chromatin remodeling"/>
    <property type="evidence" value="ECO:0007669"/>
    <property type="project" value="InterPro"/>
</dbReference>
<dbReference type="GO" id="GO:0035267">
    <property type="term" value="C:NuA4 histone acetyltransferase complex"/>
    <property type="evidence" value="ECO:0007669"/>
    <property type="project" value="InterPro"/>
</dbReference>
<keyword evidence="12" id="KW-1185">Reference proteome</keyword>